<dbReference type="eggNOG" id="COG0420">
    <property type="taxonomic scope" value="Bacteria"/>
</dbReference>
<accession>E2ZAZ5</accession>
<evidence type="ECO:0000259" key="9">
    <source>
        <dbReference type="Pfam" id="PF12320"/>
    </source>
</evidence>
<keyword evidence="11" id="KW-1185">Reference proteome</keyword>
<organism evidence="10 11">
    <name type="scientific">Megasphaera micronuciformis F0359</name>
    <dbReference type="NCBI Taxonomy" id="706434"/>
    <lineage>
        <taxon>Bacteria</taxon>
        <taxon>Bacillati</taxon>
        <taxon>Bacillota</taxon>
        <taxon>Negativicutes</taxon>
        <taxon>Veillonellales</taxon>
        <taxon>Veillonellaceae</taxon>
        <taxon>Megasphaera</taxon>
    </lineage>
</organism>
<dbReference type="PANTHER" id="PTHR30337:SF0">
    <property type="entry name" value="NUCLEASE SBCCD SUBUNIT D"/>
    <property type="match status" value="1"/>
</dbReference>
<dbReference type="OrthoDB" id="9773856at2"/>
<evidence type="ECO:0000313" key="10">
    <source>
        <dbReference type="EMBL" id="EFQ04516.1"/>
    </source>
</evidence>
<evidence type="ECO:0000256" key="6">
    <source>
        <dbReference type="ARBA" id="ARBA00022839"/>
    </source>
</evidence>
<dbReference type="PANTHER" id="PTHR30337">
    <property type="entry name" value="COMPONENT OF ATP-DEPENDENT DSDNA EXONUCLEASE"/>
    <property type="match status" value="1"/>
</dbReference>
<dbReference type="STRING" id="706434.HMPREF9429_00620"/>
<keyword evidence="4 7" id="KW-0540">Nuclease</keyword>
<keyword evidence="5 7" id="KW-0378">Hydrolase</keyword>
<gene>
    <name evidence="7 10" type="primary">sbcD</name>
    <name evidence="10" type="ORF">HMPREF9429_00620</name>
</gene>
<dbReference type="GO" id="GO:0004519">
    <property type="term" value="F:endonuclease activity"/>
    <property type="evidence" value="ECO:0007669"/>
    <property type="project" value="UniProtKB-KW"/>
</dbReference>
<evidence type="ECO:0000313" key="11">
    <source>
        <dbReference type="Proteomes" id="UP000003195"/>
    </source>
</evidence>
<sequence length="383" mass="42739">MKIIHTADWHLGKMFYGEYLTDMQRQLLTEQFLPLVESYHPHAVVLAGDVYDRSLPPAEAVELFSHVVTKIVEDLKIPFIVIGGNHDSGRRLDFAGPLLKREGLYIAGDPVLSGTVVTLSDSYGPVDFVLLPYADPAKVRLLYGDTTIHDHEEALLKIRDDACKRLIPGRRSVAVGHAFLAGSTGSDSERPLAVGGTDAVGADIFEPFTYAALGHLHGPQKAGSDTVRYAGSPMKYSFSEASQQKGVILVEIDGDGRVKTDFHPLEASRDVRVITGYFSEIMEAADEHTDDYVMLRLKDKEPILDAMGKGRRKYPNLMAMEMPERVVAETSGQRSHLLRSFSDMELFASFAEAMRPDQPLSEEERRLIEKVWKELYDEEGERE</sequence>
<dbReference type="AlphaFoldDB" id="E2ZAZ5"/>
<dbReference type="HOGENOM" id="CLU_038045_0_1_9"/>
<reference evidence="10 11" key="1">
    <citation type="submission" date="2010-08" db="EMBL/GenBank/DDBJ databases">
        <authorList>
            <person name="Weinstock G."/>
            <person name="Sodergren E."/>
            <person name="Clifton S."/>
            <person name="Fulton L."/>
            <person name="Fulton B."/>
            <person name="Courtney L."/>
            <person name="Fronick C."/>
            <person name="Harrison M."/>
            <person name="Strong C."/>
            <person name="Farmer C."/>
            <person name="Delahaunty K."/>
            <person name="Markovic C."/>
            <person name="Hall O."/>
            <person name="Minx P."/>
            <person name="Tomlinson C."/>
            <person name="Mitreva M."/>
            <person name="Hou S."/>
            <person name="Chen J."/>
            <person name="Wollam A."/>
            <person name="Pepin K.H."/>
            <person name="Johnson M."/>
            <person name="Bhonagiri V."/>
            <person name="Zhang X."/>
            <person name="Suruliraj S."/>
            <person name="Warren W."/>
            <person name="Chinwalla A."/>
            <person name="Mardis E.R."/>
            <person name="Wilson R.K."/>
        </authorList>
    </citation>
    <scope>NUCLEOTIDE SEQUENCE [LARGE SCALE GENOMIC DNA]</scope>
    <source>
        <strain evidence="10 11">F0359</strain>
    </source>
</reference>
<dbReference type="Proteomes" id="UP000003195">
    <property type="component" value="Unassembled WGS sequence"/>
</dbReference>
<feature type="domain" description="Calcineurin-like phosphoesterase" evidence="8">
    <location>
        <begin position="1"/>
        <end position="181"/>
    </location>
</feature>
<dbReference type="InterPro" id="IPR041796">
    <property type="entry name" value="Mre11_N"/>
</dbReference>
<comment type="subunit">
    <text evidence="2 7">Heterodimer of SbcC and SbcD.</text>
</comment>
<dbReference type="Pfam" id="PF12320">
    <property type="entry name" value="SbcD_C"/>
    <property type="match status" value="1"/>
</dbReference>
<keyword evidence="6 7" id="KW-0269">Exonuclease</keyword>
<dbReference type="GO" id="GO:0006260">
    <property type="term" value="P:DNA replication"/>
    <property type="evidence" value="ECO:0007669"/>
    <property type="project" value="UniProtKB-KW"/>
</dbReference>
<proteinExistence type="inferred from homology"/>
<dbReference type="Pfam" id="PF00149">
    <property type="entry name" value="Metallophos"/>
    <property type="match status" value="1"/>
</dbReference>
<dbReference type="InterPro" id="IPR029052">
    <property type="entry name" value="Metallo-depent_PP-like"/>
</dbReference>
<dbReference type="InterPro" id="IPR050535">
    <property type="entry name" value="DNA_Repair-Maintenance_Comp"/>
</dbReference>
<evidence type="ECO:0000256" key="1">
    <source>
        <dbReference type="ARBA" id="ARBA00010555"/>
    </source>
</evidence>
<dbReference type="Gene3D" id="3.60.21.10">
    <property type="match status" value="1"/>
</dbReference>
<name>E2ZAZ5_9FIRM</name>
<dbReference type="InterPro" id="IPR026843">
    <property type="entry name" value="SbcD_C"/>
</dbReference>
<evidence type="ECO:0000259" key="8">
    <source>
        <dbReference type="Pfam" id="PF00149"/>
    </source>
</evidence>
<protein>
    <recommendedName>
        <fullName evidence="3 7">Nuclease SbcCD subunit D</fullName>
    </recommendedName>
</protein>
<comment type="function">
    <text evidence="7">SbcCD cleaves DNA hairpin structures. These structures can inhibit DNA replication and are intermediates in certain DNA recombination reactions. The complex acts as a 3'-&gt;5' double strand exonuclease that can open hairpins. It also has a 5' single-strand endonuclease activity.</text>
</comment>
<comment type="caution">
    <text evidence="10">The sequence shown here is derived from an EMBL/GenBank/DDBJ whole genome shotgun (WGS) entry which is preliminary data.</text>
</comment>
<dbReference type="GO" id="GO:0006310">
    <property type="term" value="P:DNA recombination"/>
    <property type="evidence" value="ECO:0007669"/>
    <property type="project" value="UniProtKB-KW"/>
</dbReference>
<dbReference type="InterPro" id="IPR004843">
    <property type="entry name" value="Calcineurin-like_PHP"/>
</dbReference>
<dbReference type="RefSeq" id="WP_006941510.1">
    <property type="nucleotide sequence ID" value="NZ_GL538187.1"/>
</dbReference>
<evidence type="ECO:0000256" key="4">
    <source>
        <dbReference type="ARBA" id="ARBA00022722"/>
    </source>
</evidence>
<keyword evidence="7" id="KW-0235">DNA replication</keyword>
<comment type="similarity">
    <text evidence="1 7">Belongs to the SbcD family.</text>
</comment>
<dbReference type="CDD" id="cd00840">
    <property type="entry name" value="MPP_Mre11_N"/>
    <property type="match status" value="1"/>
</dbReference>
<evidence type="ECO:0000256" key="3">
    <source>
        <dbReference type="ARBA" id="ARBA00013365"/>
    </source>
</evidence>
<evidence type="ECO:0000256" key="7">
    <source>
        <dbReference type="RuleBase" id="RU363069"/>
    </source>
</evidence>
<dbReference type="SUPFAM" id="SSF56300">
    <property type="entry name" value="Metallo-dependent phosphatases"/>
    <property type="match status" value="1"/>
</dbReference>
<feature type="domain" description="Nuclease SbcCD subunit D C-terminal" evidence="9">
    <location>
        <begin position="269"/>
        <end position="354"/>
    </location>
</feature>
<keyword evidence="7" id="KW-0255">Endonuclease</keyword>
<evidence type="ECO:0000256" key="2">
    <source>
        <dbReference type="ARBA" id="ARBA00011322"/>
    </source>
</evidence>
<dbReference type="InterPro" id="IPR004593">
    <property type="entry name" value="SbcD"/>
</dbReference>
<dbReference type="NCBIfam" id="TIGR00619">
    <property type="entry name" value="sbcd"/>
    <property type="match status" value="1"/>
</dbReference>
<keyword evidence="7" id="KW-0233">DNA recombination</keyword>
<dbReference type="GO" id="GO:0008408">
    <property type="term" value="F:3'-5' exonuclease activity"/>
    <property type="evidence" value="ECO:0007669"/>
    <property type="project" value="InterPro"/>
</dbReference>
<evidence type="ECO:0000256" key="5">
    <source>
        <dbReference type="ARBA" id="ARBA00022801"/>
    </source>
</evidence>
<dbReference type="EMBL" id="AECS01000014">
    <property type="protein sequence ID" value="EFQ04516.1"/>
    <property type="molecule type" value="Genomic_DNA"/>
</dbReference>